<proteinExistence type="predicted"/>
<reference evidence="1 2" key="1">
    <citation type="journal article" date="2015" name="Genome Biol. Evol.">
        <title>Phylogenomic analyses indicate that early fungi evolved digesting cell walls of algal ancestors of land plants.</title>
        <authorList>
            <person name="Chang Y."/>
            <person name="Wang S."/>
            <person name="Sekimoto S."/>
            <person name="Aerts A.L."/>
            <person name="Choi C."/>
            <person name="Clum A."/>
            <person name="LaButti K.M."/>
            <person name="Lindquist E.A."/>
            <person name="Yee Ngan C."/>
            <person name="Ohm R.A."/>
            <person name="Salamov A.A."/>
            <person name="Grigoriev I.V."/>
            <person name="Spatafora J.W."/>
            <person name="Berbee M.L."/>
        </authorList>
    </citation>
    <scope>NUCLEOTIDE SEQUENCE [LARGE SCALE GENOMIC DNA]</scope>
    <source>
        <strain evidence="1 2">NRRL 28638</strain>
    </source>
</reference>
<dbReference type="AlphaFoldDB" id="A0A137NTL9"/>
<name>A0A137NTL9_CONC2</name>
<sequence length="104" mass="12033">MSIFKYIPLERVTLLKALVSILGLLCQLDYFITAAEFKLWNSSLRSITPSKCYEMGQMNLNQNGRGMHKVDSMSSFWPILGLVVQLAVFKLPQAIWNRMKHWIL</sequence>
<organism evidence="1 2">
    <name type="scientific">Conidiobolus coronatus (strain ATCC 28846 / CBS 209.66 / NRRL 28638)</name>
    <name type="common">Delacroixia coronata</name>
    <dbReference type="NCBI Taxonomy" id="796925"/>
    <lineage>
        <taxon>Eukaryota</taxon>
        <taxon>Fungi</taxon>
        <taxon>Fungi incertae sedis</taxon>
        <taxon>Zoopagomycota</taxon>
        <taxon>Entomophthoromycotina</taxon>
        <taxon>Entomophthoromycetes</taxon>
        <taxon>Entomophthorales</taxon>
        <taxon>Ancylistaceae</taxon>
        <taxon>Conidiobolus</taxon>
    </lineage>
</organism>
<evidence type="ECO:0000313" key="2">
    <source>
        <dbReference type="Proteomes" id="UP000070444"/>
    </source>
</evidence>
<protein>
    <submittedName>
        <fullName evidence="1">Uncharacterized protein</fullName>
    </submittedName>
</protein>
<accession>A0A137NTL9</accession>
<gene>
    <name evidence="1" type="ORF">CONCODRAFT_12179</name>
</gene>
<dbReference type="Proteomes" id="UP000070444">
    <property type="component" value="Unassembled WGS sequence"/>
</dbReference>
<keyword evidence="2" id="KW-1185">Reference proteome</keyword>
<evidence type="ECO:0000313" key="1">
    <source>
        <dbReference type="EMBL" id="KXN66066.1"/>
    </source>
</evidence>
<dbReference type="EMBL" id="KQ964772">
    <property type="protein sequence ID" value="KXN66066.1"/>
    <property type="molecule type" value="Genomic_DNA"/>
</dbReference>